<evidence type="ECO:0000256" key="4">
    <source>
        <dbReference type="ARBA" id="ARBA00022989"/>
    </source>
</evidence>
<comment type="subcellular location">
    <subcellularLocation>
        <location evidence="1">Cell membrane</location>
        <topology evidence="1">Multi-pass membrane protein</topology>
    </subcellularLocation>
</comment>
<name>A0A4V1E0Z0_9RHOB</name>
<dbReference type="OrthoDB" id="7873828at2"/>
<evidence type="ECO:0000313" key="7">
    <source>
        <dbReference type="EMBL" id="QCO56304.1"/>
    </source>
</evidence>
<keyword evidence="3 6" id="KW-0812">Transmembrane</keyword>
<evidence type="ECO:0000256" key="5">
    <source>
        <dbReference type="ARBA" id="ARBA00023136"/>
    </source>
</evidence>
<feature type="transmembrane region" description="Helical" evidence="6">
    <location>
        <begin position="31"/>
        <end position="50"/>
    </location>
</feature>
<dbReference type="Pfam" id="PF03626">
    <property type="entry name" value="COX4_pro"/>
    <property type="match status" value="1"/>
</dbReference>
<dbReference type="InterPro" id="IPR005171">
    <property type="entry name" value="Cyt_c_oxidase_su4_prok"/>
</dbReference>
<dbReference type="EMBL" id="CP039964">
    <property type="protein sequence ID" value="QCO56304.1"/>
    <property type="molecule type" value="Genomic_DNA"/>
</dbReference>
<keyword evidence="5 6" id="KW-0472">Membrane</keyword>
<dbReference type="GO" id="GO:0005886">
    <property type="term" value="C:plasma membrane"/>
    <property type="evidence" value="ECO:0007669"/>
    <property type="project" value="UniProtKB-SubCell"/>
</dbReference>
<proteinExistence type="predicted"/>
<gene>
    <name evidence="7" type="ORF">EOK75_11525</name>
</gene>
<keyword evidence="2" id="KW-1003">Cell membrane</keyword>
<sequence>MTLTRAWAMLIALSILSTAVAALGLEGRWLALIVLPLAWAKAQIILNRYLGLSQAPDIARGFAISLGLFMLVLIGLAVVGAG</sequence>
<organism evidence="7 8">
    <name type="scientific">Pseudorhodobacter turbinis</name>
    <dbReference type="NCBI Taxonomy" id="2500533"/>
    <lineage>
        <taxon>Bacteria</taxon>
        <taxon>Pseudomonadati</taxon>
        <taxon>Pseudomonadota</taxon>
        <taxon>Alphaproteobacteria</taxon>
        <taxon>Rhodobacterales</taxon>
        <taxon>Paracoccaceae</taxon>
        <taxon>Pseudorhodobacter</taxon>
    </lineage>
</organism>
<evidence type="ECO:0000256" key="3">
    <source>
        <dbReference type="ARBA" id="ARBA00022692"/>
    </source>
</evidence>
<dbReference type="AlphaFoldDB" id="A0A4V1E0Z0"/>
<feature type="transmembrane region" description="Helical" evidence="6">
    <location>
        <begin position="62"/>
        <end position="81"/>
    </location>
</feature>
<evidence type="ECO:0008006" key="9">
    <source>
        <dbReference type="Google" id="ProtNLM"/>
    </source>
</evidence>
<protein>
    <recommendedName>
        <fullName evidence="9">Nitric oxide reductase F protein</fullName>
    </recommendedName>
</protein>
<dbReference type="RefSeq" id="WP_137194087.1">
    <property type="nucleotide sequence ID" value="NZ_CP039964.1"/>
</dbReference>
<evidence type="ECO:0000256" key="6">
    <source>
        <dbReference type="SAM" id="Phobius"/>
    </source>
</evidence>
<dbReference type="Proteomes" id="UP000298631">
    <property type="component" value="Chromosome"/>
</dbReference>
<evidence type="ECO:0000313" key="8">
    <source>
        <dbReference type="Proteomes" id="UP000298631"/>
    </source>
</evidence>
<dbReference type="KEGG" id="pseb:EOK75_11525"/>
<accession>A0A4V1E0Z0</accession>
<evidence type="ECO:0000256" key="1">
    <source>
        <dbReference type="ARBA" id="ARBA00004651"/>
    </source>
</evidence>
<keyword evidence="8" id="KW-1185">Reference proteome</keyword>
<keyword evidence="4 6" id="KW-1133">Transmembrane helix</keyword>
<evidence type="ECO:0000256" key="2">
    <source>
        <dbReference type="ARBA" id="ARBA00022475"/>
    </source>
</evidence>
<reference evidence="7 8" key="1">
    <citation type="submission" date="2019-05" db="EMBL/GenBank/DDBJ databases">
        <title>Pseudorhodobacter turbinis sp. nov., isolated from the gut of the Korean turban shell.</title>
        <authorList>
            <person name="Jeong Y.-S."/>
            <person name="Kang W.-R."/>
            <person name="Bae J.-W."/>
        </authorList>
    </citation>
    <scope>NUCLEOTIDE SEQUENCE [LARGE SCALE GENOMIC DNA]</scope>
    <source>
        <strain evidence="7 8">S12M18</strain>
    </source>
</reference>